<keyword evidence="5 7" id="KW-0472">Membrane</keyword>
<evidence type="ECO:0000313" key="10">
    <source>
        <dbReference type="EMBL" id="OGY41032.1"/>
    </source>
</evidence>
<dbReference type="EMBL" id="MHHY01000001">
    <property type="protein sequence ID" value="OGY41032.1"/>
    <property type="molecule type" value="Genomic_DNA"/>
</dbReference>
<feature type="transmembrane region" description="Helical" evidence="7">
    <location>
        <begin position="328"/>
        <end position="357"/>
    </location>
</feature>
<evidence type="ECO:0000256" key="7">
    <source>
        <dbReference type="SAM" id="Phobius"/>
    </source>
</evidence>
<reference evidence="10 11" key="1">
    <citation type="journal article" date="2016" name="Nat. Commun.">
        <title>Thousands of microbial genomes shed light on interconnected biogeochemical processes in an aquifer system.</title>
        <authorList>
            <person name="Anantharaman K."/>
            <person name="Brown C.T."/>
            <person name="Hug L.A."/>
            <person name="Sharon I."/>
            <person name="Castelle C.J."/>
            <person name="Probst A.J."/>
            <person name="Thomas B.C."/>
            <person name="Singh A."/>
            <person name="Wilkins M.J."/>
            <person name="Karaoz U."/>
            <person name="Brodie E.L."/>
            <person name="Williams K.H."/>
            <person name="Hubbard S.S."/>
            <person name="Banfield J.F."/>
        </authorList>
    </citation>
    <scope>NUCLEOTIDE SEQUENCE [LARGE SCALE GENOMIC DNA]</scope>
</reference>
<accession>A0A1G1XM45</accession>
<gene>
    <name evidence="10" type="ORF">A2570_00100</name>
</gene>
<feature type="domain" description="ABC3 transporter permease C-terminal" evidence="8">
    <location>
        <begin position="286"/>
        <end position="405"/>
    </location>
</feature>
<dbReference type="InterPro" id="IPR025857">
    <property type="entry name" value="MacB_PCD"/>
</dbReference>
<feature type="transmembrane region" description="Helical" evidence="7">
    <location>
        <begin position="21"/>
        <end position="42"/>
    </location>
</feature>
<evidence type="ECO:0000259" key="8">
    <source>
        <dbReference type="Pfam" id="PF02687"/>
    </source>
</evidence>
<name>A0A1G1XM45_9BACT</name>
<dbReference type="InterPro" id="IPR050250">
    <property type="entry name" value="Macrolide_Exporter_MacB"/>
</dbReference>
<evidence type="ECO:0000256" key="1">
    <source>
        <dbReference type="ARBA" id="ARBA00004651"/>
    </source>
</evidence>
<dbReference type="InterPro" id="IPR003838">
    <property type="entry name" value="ABC3_permease_C"/>
</dbReference>
<evidence type="ECO:0000256" key="2">
    <source>
        <dbReference type="ARBA" id="ARBA00022475"/>
    </source>
</evidence>
<evidence type="ECO:0000256" key="5">
    <source>
        <dbReference type="ARBA" id="ARBA00023136"/>
    </source>
</evidence>
<dbReference type="GO" id="GO:0005886">
    <property type="term" value="C:plasma membrane"/>
    <property type="evidence" value="ECO:0007669"/>
    <property type="project" value="UniProtKB-SubCell"/>
</dbReference>
<evidence type="ECO:0008006" key="12">
    <source>
        <dbReference type="Google" id="ProtNLM"/>
    </source>
</evidence>
<feature type="domain" description="MacB-like periplasmic core" evidence="9">
    <location>
        <begin position="21"/>
        <end position="245"/>
    </location>
</feature>
<proteinExistence type="inferred from homology"/>
<evidence type="ECO:0000256" key="6">
    <source>
        <dbReference type="ARBA" id="ARBA00038076"/>
    </source>
</evidence>
<dbReference type="AlphaFoldDB" id="A0A1G1XM45"/>
<dbReference type="GO" id="GO:0022857">
    <property type="term" value="F:transmembrane transporter activity"/>
    <property type="evidence" value="ECO:0007669"/>
    <property type="project" value="TreeGrafter"/>
</dbReference>
<organism evidence="10 11">
    <name type="scientific">Candidatus Brennerbacteria bacterium RIFOXYD1_FULL_41_16</name>
    <dbReference type="NCBI Taxonomy" id="1797529"/>
    <lineage>
        <taxon>Bacteria</taxon>
        <taxon>Candidatus Brenneribacteriota</taxon>
    </lineage>
</organism>
<comment type="similarity">
    <text evidence="6">Belongs to the ABC-4 integral membrane protein family.</text>
</comment>
<evidence type="ECO:0000256" key="3">
    <source>
        <dbReference type="ARBA" id="ARBA00022692"/>
    </source>
</evidence>
<dbReference type="STRING" id="1797529.A2570_00100"/>
<comment type="caution">
    <text evidence="10">The sequence shown here is derived from an EMBL/GenBank/DDBJ whole genome shotgun (WGS) entry which is preliminary data.</text>
</comment>
<keyword evidence="2" id="KW-1003">Cell membrane</keyword>
<dbReference type="PANTHER" id="PTHR30572:SF4">
    <property type="entry name" value="ABC TRANSPORTER PERMEASE YTRF"/>
    <property type="match status" value="1"/>
</dbReference>
<dbReference type="Pfam" id="PF12704">
    <property type="entry name" value="MacB_PCD"/>
    <property type="match status" value="1"/>
</dbReference>
<dbReference type="Pfam" id="PF02687">
    <property type="entry name" value="FtsX"/>
    <property type="match status" value="1"/>
</dbReference>
<dbReference type="Proteomes" id="UP000178570">
    <property type="component" value="Unassembled WGS sequence"/>
</dbReference>
<protein>
    <recommendedName>
        <fullName evidence="12">Multidrug ABC transporter substrate-binding protein</fullName>
    </recommendedName>
</protein>
<dbReference type="PANTHER" id="PTHR30572">
    <property type="entry name" value="MEMBRANE COMPONENT OF TRANSPORTER-RELATED"/>
    <property type="match status" value="1"/>
</dbReference>
<feature type="transmembrane region" description="Helical" evidence="7">
    <location>
        <begin position="377"/>
        <end position="395"/>
    </location>
</feature>
<evidence type="ECO:0000313" key="11">
    <source>
        <dbReference type="Proteomes" id="UP000178570"/>
    </source>
</evidence>
<evidence type="ECO:0000259" key="9">
    <source>
        <dbReference type="Pfam" id="PF12704"/>
    </source>
</evidence>
<feature type="transmembrane region" description="Helical" evidence="7">
    <location>
        <begin position="276"/>
        <end position="307"/>
    </location>
</feature>
<sequence length="412" mass="44833">MIVKYLVKSGMASLNANGMRSVLTILGIVIGITSIILVMSLGQGAEDLILGQIQGIGSKVIRIAPGRHPKGPTDIGSLFSDSLKSRDLELLRQKANVPHAEGIMPVIFGGESVAFGSETYGVTIFGVSEIFPEVYDSYPNQGRIFSEEEVKTYSESVVIGSKVKEELFGNQDPLGQKIRIKGRNLRVIGLLEQKGQVSFINFDDAVIMPYTVAQQYIFGIKHFNAIVVDADEEQNVLRTVEDIKATLRVSHGIRDSEKDDFYIETQAQAMDMVSSVLGVLTAFLTSIAAISLVVGGIGIMNIMLVSVTERTREIGLRKALGATEKNILFQFLFEAVFLTVIGGFIGILFGAGLSFGASFALSRIVSENWSFNFPIEGAFWGLFVASLVGLVFGIYPARQAAKKNPIEALRYE</sequence>
<comment type="subcellular location">
    <subcellularLocation>
        <location evidence="1">Cell membrane</location>
        <topology evidence="1">Multi-pass membrane protein</topology>
    </subcellularLocation>
</comment>
<evidence type="ECO:0000256" key="4">
    <source>
        <dbReference type="ARBA" id="ARBA00022989"/>
    </source>
</evidence>
<keyword evidence="3 7" id="KW-0812">Transmembrane</keyword>
<keyword evidence="4 7" id="KW-1133">Transmembrane helix</keyword>